<dbReference type="GO" id="GO:0000166">
    <property type="term" value="F:nucleotide binding"/>
    <property type="evidence" value="ECO:0007669"/>
    <property type="project" value="UniProtKB-KW"/>
</dbReference>
<dbReference type="GO" id="GO:0046872">
    <property type="term" value="F:metal ion binding"/>
    <property type="evidence" value="ECO:0007669"/>
    <property type="project" value="InterPro"/>
</dbReference>
<evidence type="ECO:0000259" key="4">
    <source>
        <dbReference type="Pfam" id="PF02872"/>
    </source>
</evidence>
<dbReference type="Gene3D" id="3.90.780.10">
    <property type="entry name" value="5'-Nucleotidase, C-terminal domain"/>
    <property type="match status" value="1"/>
</dbReference>
<dbReference type="InterPro" id="IPR036907">
    <property type="entry name" value="5'-Nucleotdase_C_sf"/>
</dbReference>
<dbReference type="InterPro" id="IPR008334">
    <property type="entry name" value="5'-Nucleotdase_C"/>
</dbReference>
<dbReference type="InterPro" id="IPR006179">
    <property type="entry name" value="5_nucleotidase/apyrase"/>
</dbReference>
<keyword evidence="6" id="KW-1185">Reference proteome</keyword>
<dbReference type="InterPro" id="IPR006146">
    <property type="entry name" value="5'-Nucleotdase_CS"/>
</dbReference>
<dbReference type="GO" id="GO:0008768">
    <property type="term" value="F:UDP-sugar diphosphatase activity"/>
    <property type="evidence" value="ECO:0007669"/>
    <property type="project" value="TreeGrafter"/>
</dbReference>
<dbReference type="AlphaFoldDB" id="A0A4R2JVK0"/>
<proteinExistence type="inferred from homology"/>
<protein>
    <submittedName>
        <fullName evidence="5">5'-nucleotidase</fullName>
    </submittedName>
</protein>
<evidence type="ECO:0000313" key="6">
    <source>
        <dbReference type="Proteomes" id="UP000295680"/>
    </source>
</evidence>
<dbReference type="GO" id="GO:0009166">
    <property type="term" value="P:nucleotide catabolic process"/>
    <property type="evidence" value="ECO:0007669"/>
    <property type="project" value="InterPro"/>
</dbReference>
<reference evidence="5 6" key="1">
    <citation type="submission" date="2019-03" db="EMBL/GenBank/DDBJ databases">
        <title>Genomic Encyclopedia of Type Strains, Phase IV (KMG-IV): sequencing the most valuable type-strain genomes for metagenomic binning, comparative biology and taxonomic classification.</title>
        <authorList>
            <person name="Goeker M."/>
        </authorList>
    </citation>
    <scope>NUCLEOTIDE SEQUENCE [LARGE SCALE GENOMIC DNA]</scope>
    <source>
        <strain evidence="5 6">DSM 45934</strain>
    </source>
</reference>
<evidence type="ECO:0000256" key="2">
    <source>
        <dbReference type="RuleBase" id="RU362119"/>
    </source>
</evidence>
<dbReference type="Pfam" id="PF00149">
    <property type="entry name" value="Metallophos"/>
    <property type="match status" value="1"/>
</dbReference>
<sequence length="561" mass="58609">MIGSTIRRAAVLAVATVGLVGLTGIPALAKPSTTIDLRLIAINDFHGNLEPPAGSSGRVRLPDGTTVDAGGAAYLATHVKQLRTADSLVLSAGDNIGASPLASALFHDEPSIEFMNDIGVNASVVGNHEFDEGFKELQRMQFGGCHPTDGCQFRPRFKGADFPFLGANVYTDRGLPALLPFSVEFVRGVPVGIIGVTLKDLPSVVTPDAIKGLKFGDEVQAIDRTANLLDLFGVKAQVVVMHQGDNTDAAGPDDCKNVAGPARAIVEKASPKVDAFFTGHSHQQYNCVVNDPAGNPRPMIQGASFGRLLSVIDLKIDRRTRDVVRSATKAHNEIVTRNVTPDPTVAALVKDAVTKSAPIANRQVGTITADLVRSQAPSGESPLGDVLADGQLAGTASNNAVVAITNPGGIRSDLVFKSSPAGEGDGVVTYGEAFTVQPFSNIMQTVTLTGANLKNVLEQQWQPAGVKMLQISSSLHYSWSDSAPVGSKVSNITVNGTPVDPNGGYRVSVNNFLAAGGDGFAEFTKGTNLSGGPVDLDAFTAYLTAHPNLAPPALDRIVKTP</sequence>
<dbReference type="PANTHER" id="PTHR11575">
    <property type="entry name" value="5'-NUCLEOTIDASE-RELATED"/>
    <property type="match status" value="1"/>
</dbReference>
<dbReference type="PRINTS" id="PR01607">
    <property type="entry name" value="APYRASEFAMLY"/>
</dbReference>
<feature type="domain" description="5'-Nucleotidase C-terminal" evidence="4">
    <location>
        <begin position="364"/>
        <end position="523"/>
    </location>
</feature>
<dbReference type="RefSeq" id="WP_132110220.1">
    <property type="nucleotide sequence ID" value="NZ_SLWS01000001.1"/>
</dbReference>
<gene>
    <name evidence="5" type="ORF">EV192_101228</name>
</gene>
<dbReference type="Proteomes" id="UP000295680">
    <property type="component" value="Unassembled WGS sequence"/>
</dbReference>
<dbReference type="OrthoDB" id="1016457at2"/>
<evidence type="ECO:0000259" key="3">
    <source>
        <dbReference type="Pfam" id="PF00149"/>
    </source>
</evidence>
<dbReference type="GO" id="GO:0008253">
    <property type="term" value="F:5'-nucleotidase activity"/>
    <property type="evidence" value="ECO:0007669"/>
    <property type="project" value="TreeGrafter"/>
</dbReference>
<keyword evidence="1" id="KW-0732">Signal</keyword>
<comment type="caution">
    <text evidence="5">The sequence shown here is derived from an EMBL/GenBank/DDBJ whole genome shotgun (WGS) entry which is preliminary data.</text>
</comment>
<dbReference type="SUPFAM" id="SSF55816">
    <property type="entry name" value="5'-nucleotidase (syn. UDP-sugar hydrolase), C-terminal domain"/>
    <property type="match status" value="1"/>
</dbReference>
<organism evidence="5 6">
    <name type="scientific">Actinocrispum wychmicini</name>
    <dbReference type="NCBI Taxonomy" id="1213861"/>
    <lineage>
        <taxon>Bacteria</taxon>
        <taxon>Bacillati</taxon>
        <taxon>Actinomycetota</taxon>
        <taxon>Actinomycetes</taxon>
        <taxon>Pseudonocardiales</taxon>
        <taxon>Pseudonocardiaceae</taxon>
        <taxon>Actinocrispum</taxon>
    </lineage>
</organism>
<name>A0A4R2JVK0_9PSEU</name>
<dbReference type="InterPro" id="IPR004843">
    <property type="entry name" value="Calcineurin-like_PHP"/>
</dbReference>
<evidence type="ECO:0000256" key="1">
    <source>
        <dbReference type="ARBA" id="ARBA00022729"/>
    </source>
</evidence>
<dbReference type="GO" id="GO:0030288">
    <property type="term" value="C:outer membrane-bounded periplasmic space"/>
    <property type="evidence" value="ECO:0007669"/>
    <property type="project" value="TreeGrafter"/>
</dbReference>
<accession>A0A4R2JVK0</accession>
<evidence type="ECO:0000313" key="5">
    <source>
        <dbReference type="EMBL" id="TCO64453.1"/>
    </source>
</evidence>
<dbReference type="InterPro" id="IPR029052">
    <property type="entry name" value="Metallo-depent_PP-like"/>
</dbReference>
<comment type="similarity">
    <text evidence="2">Belongs to the 5'-nucleotidase family.</text>
</comment>
<feature type="domain" description="Calcineurin-like phosphoesterase" evidence="3">
    <location>
        <begin position="37"/>
        <end position="283"/>
    </location>
</feature>
<dbReference type="Gene3D" id="3.60.21.10">
    <property type="match status" value="1"/>
</dbReference>
<keyword evidence="2" id="KW-0378">Hydrolase</keyword>
<keyword evidence="2" id="KW-0547">Nucleotide-binding</keyword>
<dbReference type="EMBL" id="SLWS01000001">
    <property type="protein sequence ID" value="TCO64453.1"/>
    <property type="molecule type" value="Genomic_DNA"/>
</dbReference>
<dbReference type="SUPFAM" id="SSF56300">
    <property type="entry name" value="Metallo-dependent phosphatases"/>
    <property type="match status" value="1"/>
</dbReference>
<dbReference type="Pfam" id="PF02872">
    <property type="entry name" value="5_nucleotid_C"/>
    <property type="match status" value="1"/>
</dbReference>
<dbReference type="PANTHER" id="PTHR11575:SF24">
    <property type="entry name" value="5'-NUCLEOTIDASE"/>
    <property type="match status" value="1"/>
</dbReference>
<dbReference type="PROSITE" id="PS00785">
    <property type="entry name" value="5_NUCLEOTIDASE_1"/>
    <property type="match status" value="1"/>
</dbReference>